<dbReference type="InterPro" id="IPR002110">
    <property type="entry name" value="Ankyrin_rpt"/>
</dbReference>
<comment type="caution">
    <text evidence="4">The sequence shown here is derived from an EMBL/GenBank/DDBJ whole genome shotgun (WGS) entry which is preliminary data.</text>
</comment>
<dbReference type="InterPro" id="IPR036770">
    <property type="entry name" value="Ankyrin_rpt-contain_sf"/>
</dbReference>
<dbReference type="EMBL" id="CAJPWZ010000469">
    <property type="protein sequence ID" value="CAG2194054.1"/>
    <property type="molecule type" value="Genomic_DNA"/>
</dbReference>
<keyword evidence="1" id="KW-0677">Repeat</keyword>
<dbReference type="GO" id="GO:0000976">
    <property type="term" value="F:transcription cis-regulatory region binding"/>
    <property type="evidence" value="ECO:0007669"/>
    <property type="project" value="TreeGrafter"/>
</dbReference>
<dbReference type="GO" id="GO:0045944">
    <property type="term" value="P:positive regulation of transcription by RNA polymerase II"/>
    <property type="evidence" value="ECO:0007669"/>
    <property type="project" value="TreeGrafter"/>
</dbReference>
<accession>A0A8S3QH66</accession>
<keyword evidence="2 3" id="KW-0040">ANK repeat</keyword>
<evidence type="ECO:0000256" key="3">
    <source>
        <dbReference type="PROSITE-ProRule" id="PRU00023"/>
    </source>
</evidence>
<feature type="repeat" description="ANK" evidence="3">
    <location>
        <begin position="127"/>
        <end position="150"/>
    </location>
</feature>
<dbReference type="SUPFAM" id="SSF48403">
    <property type="entry name" value="Ankyrin repeat"/>
    <property type="match status" value="1"/>
</dbReference>
<evidence type="ECO:0000313" key="5">
    <source>
        <dbReference type="Proteomes" id="UP000683360"/>
    </source>
</evidence>
<dbReference type="InterPro" id="IPR050663">
    <property type="entry name" value="Ankyrin-SOCS_Box"/>
</dbReference>
<dbReference type="PROSITE" id="PS50088">
    <property type="entry name" value="ANK_REPEAT"/>
    <property type="match status" value="3"/>
</dbReference>
<dbReference type="Pfam" id="PF13637">
    <property type="entry name" value="Ank_4"/>
    <property type="match status" value="1"/>
</dbReference>
<evidence type="ECO:0000256" key="1">
    <source>
        <dbReference type="ARBA" id="ARBA00022737"/>
    </source>
</evidence>
<evidence type="ECO:0000256" key="2">
    <source>
        <dbReference type="ARBA" id="ARBA00023043"/>
    </source>
</evidence>
<reference evidence="4" key="1">
    <citation type="submission" date="2021-03" db="EMBL/GenBank/DDBJ databases">
        <authorList>
            <person name="Bekaert M."/>
        </authorList>
    </citation>
    <scope>NUCLEOTIDE SEQUENCE</scope>
</reference>
<dbReference type="Proteomes" id="UP000683360">
    <property type="component" value="Unassembled WGS sequence"/>
</dbReference>
<dbReference type="GO" id="GO:0005634">
    <property type="term" value="C:nucleus"/>
    <property type="evidence" value="ECO:0007669"/>
    <property type="project" value="TreeGrafter"/>
</dbReference>
<dbReference type="PANTHER" id="PTHR24193:SF121">
    <property type="entry name" value="ADA2A-CONTAINING COMPLEX COMPONENT 3, ISOFORM D"/>
    <property type="match status" value="1"/>
</dbReference>
<sequence length="325" mass="37370">MLLLSVFKVIAVEFVEHNLKTVAVGVSLLVACAVLAPIVYDENYELQIYKLLKAASEGDTKQLKRIENEKYIDINDTDYDTRSALHLAACGGHINAVEFLLNNNAGYLERKDRLHDKGTDMNLSDNDGRTALHAAVERNQEKVVEFLIDKCKVSPFQRWSYKAASYDMTVSDYDKRTALHIAVKNNQEHVVEYLLKECGLTEKDKIAKDRWKTTPKDAAEKSENEIIRQLFKCQSLPKPVTDDKKEFRLLIADVDNDVDTLKRLHENGWRISFKNSILTTVWNVDDYEWNNDAVQYLTTRSKDNNNKHKCAIVTCKKENILRQTQ</sequence>
<dbReference type="AlphaFoldDB" id="A0A8S3QH66"/>
<dbReference type="Pfam" id="PF12796">
    <property type="entry name" value="Ank_2"/>
    <property type="match status" value="1"/>
</dbReference>
<feature type="repeat" description="ANK" evidence="3">
    <location>
        <begin position="80"/>
        <end position="112"/>
    </location>
</feature>
<protein>
    <submittedName>
        <fullName evidence="4">Uncharacterized protein</fullName>
    </submittedName>
</protein>
<dbReference type="PROSITE" id="PS50297">
    <property type="entry name" value="ANK_REP_REGION"/>
    <property type="match status" value="3"/>
</dbReference>
<keyword evidence="5" id="KW-1185">Reference proteome</keyword>
<gene>
    <name evidence="4" type="ORF">MEDL_9121</name>
</gene>
<organism evidence="4 5">
    <name type="scientific">Mytilus edulis</name>
    <name type="common">Blue mussel</name>
    <dbReference type="NCBI Taxonomy" id="6550"/>
    <lineage>
        <taxon>Eukaryota</taxon>
        <taxon>Metazoa</taxon>
        <taxon>Spiralia</taxon>
        <taxon>Lophotrochozoa</taxon>
        <taxon>Mollusca</taxon>
        <taxon>Bivalvia</taxon>
        <taxon>Autobranchia</taxon>
        <taxon>Pteriomorphia</taxon>
        <taxon>Mytilida</taxon>
        <taxon>Mytiloidea</taxon>
        <taxon>Mytilidae</taxon>
        <taxon>Mytilinae</taxon>
        <taxon>Mytilus</taxon>
    </lineage>
</organism>
<dbReference type="OrthoDB" id="9995210at2759"/>
<proteinExistence type="predicted"/>
<feature type="repeat" description="ANK" evidence="3">
    <location>
        <begin position="174"/>
        <end position="196"/>
    </location>
</feature>
<dbReference type="SMART" id="SM00248">
    <property type="entry name" value="ANK"/>
    <property type="match status" value="3"/>
</dbReference>
<dbReference type="PANTHER" id="PTHR24193">
    <property type="entry name" value="ANKYRIN REPEAT PROTEIN"/>
    <property type="match status" value="1"/>
</dbReference>
<dbReference type="Gene3D" id="1.25.40.20">
    <property type="entry name" value="Ankyrin repeat-containing domain"/>
    <property type="match status" value="2"/>
</dbReference>
<name>A0A8S3QH66_MYTED</name>
<evidence type="ECO:0000313" key="4">
    <source>
        <dbReference type="EMBL" id="CAG2194054.1"/>
    </source>
</evidence>